<organism evidence="4 5">
    <name type="scientific">Candidatus Eisenbergiella merdavium</name>
    <dbReference type="NCBI Taxonomy" id="2838551"/>
    <lineage>
        <taxon>Bacteria</taxon>
        <taxon>Bacillati</taxon>
        <taxon>Bacillota</taxon>
        <taxon>Clostridia</taxon>
        <taxon>Lachnospirales</taxon>
        <taxon>Lachnospiraceae</taxon>
        <taxon>Eisenbergiella</taxon>
    </lineage>
</organism>
<keyword evidence="2" id="KW-1133">Transmembrane helix</keyword>
<evidence type="ECO:0000256" key="2">
    <source>
        <dbReference type="SAM" id="Phobius"/>
    </source>
</evidence>
<gene>
    <name evidence="4" type="ORF">H9761_13400</name>
</gene>
<name>A0A9D2NJ45_9FIRM</name>
<dbReference type="PROSITE" id="PS51781">
    <property type="entry name" value="SH3B"/>
    <property type="match status" value="1"/>
</dbReference>
<evidence type="ECO:0000313" key="5">
    <source>
        <dbReference type="Proteomes" id="UP000823891"/>
    </source>
</evidence>
<dbReference type="PANTHER" id="PTHR34408:SF1">
    <property type="entry name" value="GLYCOSYL HYDROLASE FAMILY 19 DOMAIN-CONTAINING PROTEIN HI_1415"/>
    <property type="match status" value="1"/>
</dbReference>
<reference evidence="4" key="2">
    <citation type="submission" date="2021-04" db="EMBL/GenBank/DDBJ databases">
        <authorList>
            <person name="Gilroy R."/>
        </authorList>
    </citation>
    <scope>NUCLEOTIDE SEQUENCE</scope>
    <source>
        <strain evidence="4">USAMLcec2-132</strain>
    </source>
</reference>
<accession>A0A9D2NJ45</accession>
<feature type="region of interest" description="Disordered" evidence="1">
    <location>
        <begin position="377"/>
        <end position="424"/>
    </location>
</feature>
<protein>
    <submittedName>
        <fullName evidence="4">SH3 domain-containing protein</fullName>
    </submittedName>
</protein>
<evidence type="ECO:0000259" key="3">
    <source>
        <dbReference type="PROSITE" id="PS51781"/>
    </source>
</evidence>
<evidence type="ECO:0000313" key="4">
    <source>
        <dbReference type="EMBL" id="HJC24679.1"/>
    </source>
</evidence>
<comment type="caution">
    <text evidence="4">The sequence shown here is derived from an EMBL/GenBank/DDBJ whole genome shotgun (WGS) entry which is preliminary data.</text>
</comment>
<keyword evidence="2" id="KW-0472">Membrane</keyword>
<feature type="compositionally biased region" description="Acidic residues" evidence="1">
    <location>
        <begin position="392"/>
        <end position="403"/>
    </location>
</feature>
<feature type="compositionally biased region" description="Basic and acidic residues" evidence="1">
    <location>
        <begin position="12"/>
        <end position="28"/>
    </location>
</feature>
<feature type="region of interest" description="Disordered" evidence="1">
    <location>
        <begin position="285"/>
        <end position="314"/>
    </location>
</feature>
<dbReference type="SMART" id="SM00287">
    <property type="entry name" value="SH3b"/>
    <property type="match status" value="2"/>
</dbReference>
<dbReference type="Proteomes" id="UP000823891">
    <property type="component" value="Unassembled WGS sequence"/>
</dbReference>
<dbReference type="EMBL" id="DWWS01000046">
    <property type="protein sequence ID" value="HJC24679.1"/>
    <property type="molecule type" value="Genomic_DNA"/>
</dbReference>
<feature type="compositionally biased region" description="Acidic residues" evidence="1">
    <location>
        <begin position="285"/>
        <end position="303"/>
    </location>
</feature>
<feature type="domain" description="SH3b" evidence="3">
    <location>
        <begin position="421"/>
        <end position="482"/>
    </location>
</feature>
<dbReference type="InterPro" id="IPR052354">
    <property type="entry name" value="Cell_Wall_Dynamics_Protein"/>
</dbReference>
<feature type="region of interest" description="Disordered" evidence="1">
    <location>
        <begin position="1"/>
        <end position="28"/>
    </location>
</feature>
<reference evidence="4" key="1">
    <citation type="journal article" date="2021" name="PeerJ">
        <title>Extensive microbial diversity within the chicken gut microbiome revealed by metagenomics and culture.</title>
        <authorList>
            <person name="Gilroy R."/>
            <person name="Ravi A."/>
            <person name="Getino M."/>
            <person name="Pursley I."/>
            <person name="Horton D.L."/>
            <person name="Alikhan N.F."/>
            <person name="Baker D."/>
            <person name="Gharbi K."/>
            <person name="Hall N."/>
            <person name="Watson M."/>
            <person name="Adriaenssens E.M."/>
            <person name="Foster-Nyarko E."/>
            <person name="Jarju S."/>
            <person name="Secka A."/>
            <person name="Antonio M."/>
            <person name="Oren A."/>
            <person name="Chaudhuri R.R."/>
            <person name="La Ragione R."/>
            <person name="Hildebrand F."/>
            <person name="Pallen M.J."/>
        </authorList>
    </citation>
    <scope>NUCLEOTIDE SEQUENCE</scope>
    <source>
        <strain evidence="4">USAMLcec2-132</strain>
    </source>
</reference>
<dbReference type="Pfam" id="PF08239">
    <property type="entry name" value="SH3_3"/>
    <property type="match status" value="2"/>
</dbReference>
<sequence length="482" mass="52929">MFRKEKKVSLLSEERRKNEEKKPDLMGQDMKDFDVRAGRQSRHNLPWWKEIAQILRRNTKSLVIVILAAVVLLGAGIFLGAMIGRGNAEDQTASGEMQTAETESQSAQAEYVPLEENAYPEINALIERYYQAAADGDIDTINSIKDYSEQTELLQIREKSAYLEGYEDINCYTKPGPEENSYVVYASYYAKFKDIERTVCGLNTFVVCRNSDGEYYIHDCANDEAMREYRISVTKQDDVVELFNRVQVEYNEAVTEDEELAVFLTQLSEELKASVGDALAELETEAAADQQTEETAGETESVETAEAGNAGEGSLVEAVDVVNIRSSDSETADVLGKAQVGDTFTLLESRENGWSRVEYDGGEAFIKSEYLAAVGESASDTSSDGEASAEAPDADGAESDTQDEAPAVGEASEGADLSDVPNSGTYRLTTTVNIRSGASESADRIAVGYSGDTVEILMKQADGWTKVRFKGETGYIRTDVLR</sequence>
<feature type="transmembrane region" description="Helical" evidence="2">
    <location>
        <begin position="62"/>
        <end position="83"/>
    </location>
</feature>
<dbReference type="AlphaFoldDB" id="A0A9D2NJ45"/>
<evidence type="ECO:0000256" key="1">
    <source>
        <dbReference type="SAM" id="MobiDB-lite"/>
    </source>
</evidence>
<dbReference type="InterPro" id="IPR003646">
    <property type="entry name" value="SH3-like_bac-type"/>
</dbReference>
<keyword evidence="2" id="KW-0812">Transmembrane</keyword>
<dbReference type="PANTHER" id="PTHR34408">
    <property type="entry name" value="FAMILY PROTEIN, PUTATIVE-RELATED"/>
    <property type="match status" value="1"/>
</dbReference>
<dbReference type="Gene3D" id="2.30.30.40">
    <property type="entry name" value="SH3 Domains"/>
    <property type="match status" value="2"/>
</dbReference>
<proteinExistence type="predicted"/>